<proteinExistence type="predicted"/>
<keyword evidence="2" id="KW-1185">Reference proteome</keyword>
<sequence length="123" mass="14516">MGKYRQLRKRNRENVLDITTVNIWPESMITQWMVSPEPSMSDLRIIQFSVDWNFCEGVSSVPEDGRLHKAHCLKIRMEVKLEDDQYTKNEKERAMVLLRTHFPDSTTDAWLLAKKIINYSSVE</sequence>
<evidence type="ECO:0000313" key="2">
    <source>
        <dbReference type="Proteomes" id="UP000606786"/>
    </source>
</evidence>
<accession>A0A811V5R3</accession>
<dbReference type="Proteomes" id="UP000606786">
    <property type="component" value="Unassembled WGS sequence"/>
</dbReference>
<gene>
    <name evidence="1" type="ORF">CCAP1982_LOCUS19578</name>
</gene>
<dbReference type="AlphaFoldDB" id="A0A811V5R3"/>
<organism evidence="1 2">
    <name type="scientific">Ceratitis capitata</name>
    <name type="common">Mediterranean fruit fly</name>
    <name type="synonym">Tephritis capitata</name>
    <dbReference type="NCBI Taxonomy" id="7213"/>
    <lineage>
        <taxon>Eukaryota</taxon>
        <taxon>Metazoa</taxon>
        <taxon>Ecdysozoa</taxon>
        <taxon>Arthropoda</taxon>
        <taxon>Hexapoda</taxon>
        <taxon>Insecta</taxon>
        <taxon>Pterygota</taxon>
        <taxon>Neoptera</taxon>
        <taxon>Endopterygota</taxon>
        <taxon>Diptera</taxon>
        <taxon>Brachycera</taxon>
        <taxon>Muscomorpha</taxon>
        <taxon>Tephritoidea</taxon>
        <taxon>Tephritidae</taxon>
        <taxon>Ceratitis</taxon>
        <taxon>Ceratitis</taxon>
    </lineage>
</organism>
<comment type="caution">
    <text evidence="1">The sequence shown here is derived from an EMBL/GenBank/DDBJ whole genome shotgun (WGS) entry which is preliminary data.</text>
</comment>
<evidence type="ECO:0000313" key="1">
    <source>
        <dbReference type="EMBL" id="CAD7011478.1"/>
    </source>
</evidence>
<name>A0A811V5R3_CERCA</name>
<reference evidence="1" key="1">
    <citation type="submission" date="2020-11" db="EMBL/GenBank/DDBJ databases">
        <authorList>
            <person name="Whitehead M."/>
        </authorList>
    </citation>
    <scope>NUCLEOTIDE SEQUENCE</scope>
    <source>
        <strain evidence="1">EGII</strain>
    </source>
</reference>
<protein>
    <submittedName>
        <fullName evidence="1">(Mediterranean fruit fly) hypothetical protein</fullName>
    </submittedName>
</protein>
<dbReference type="EMBL" id="CAJHJT010000056">
    <property type="protein sequence ID" value="CAD7011478.1"/>
    <property type="molecule type" value="Genomic_DNA"/>
</dbReference>